<keyword evidence="3" id="KW-0732">Signal</keyword>
<dbReference type="InterPro" id="IPR007312">
    <property type="entry name" value="Phosphoesterase"/>
</dbReference>
<dbReference type="Proteomes" id="UP001500037">
    <property type="component" value="Unassembled WGS sequence"/>
</dbReference>
<keyword evidence="2" id="KW-0843">Virulence</keyword>
<keyword evidence="5" id="KW-1185">Reference proteome</keyword>
<evidence type="ECO:0008006" key="6">
    <source>
        <dbReference type="Google" id="ProtNLM"/>
    </source>
</evidence>
<feature type="signal peptide" evidence="3">
    <location>
        <begin position="1"/>
        <end position="28"/>
    </location>
</feature>
<reference evidence="5" key="1">
    <citation type="journal article" date="2019" name="Int. J. Syst. Evol. Microbiol.">
        <title>The Global Catalogue of Microorganisms (GCM) 10K type strain sequencing project: providing services to taxonomists for standard genome sequencing and annotation.</title>
        <authorList>
            <consortium name="The Broad Institute Genomics Platform"/>
            <consortium name="The Broad Institute Genome Sequencing Center for Infectious Disease"/>
            <person name="Wu L."/>
            <person name="Ma J."/>
        </authorList>
    </citation>
    <scope>NUCLEOTIDE SEQUENCE [LARGE SCALE GENOMIC DNA]</scope>
    <source>
        <strain evidence="5">JCM 13004</strain>
    </source>
</reference>
<proteinExistence type="predicted"/>
<feature type="chain" id="PRO_5046688387" description="Phosphoesterase family protein" evidence="3">
    <location>
        <begin position="29"/>
        <end position="599"/>
    </location>
</feature>
<evidence type="ECO:0000313" key="4">
    <source>
        <dbReference type="EMBL" id="GAA1218082.1"/>
    </source>
</evidence>
<evidence type="ECO:0000313" key="5">
    <source>
        <dbReference type="Proteomes" id="UP001500037"/>
    </source>
</evidence>
<dbReference type="EMBL" id="BAAALF010000004">
    <property type="protein sequence ID" value="GAA1218082.1"/>
    <property type="molecule type" value="Genomic_DNA"/>
</dbReference>
<dbReference type="Pfam" id="PF04185">
    <property type="entry name" value="Phosphoesterase"/>
    <property type="match status" value="1"/>
</dbReference>
<sequence>MEMRRLWRALGGVFALLGALLAVMPASAATTSGNLIVNGGAEAGYCTTDWTAATTLPGWSVVSGSPDVICYSAGSFGHPASPAPGTAFFAPGNQGDGAIQQSVDVSSAATAIDGGGIGYNLSGWLGGWTTYAGYAQVTLQFRSGAGQQLGATATLPTVSAADRSSATSFLARSATGTVPAGTRSILVQVQFLQSSGESGYLDNLSLTLNTPVTAATLAPPVSQVPGYDHVFMVMMENTDYSAVMGDPTDTPYLHSLMAQGASLANYHAVYHPSDENYLAVAGGDTYTTGATYWPHINAPGTNLGDRIESVGKTWKAYEQGMGTPCNTTTQYDSYYEPDDAPFINYTDVSGNATRCAAHLFDTTQLTTDLKSAATTPNFSWIAADDYYDGEASGNGSVTSLKTQDGWLKQTLAPIMQSPAWTTQKSLLIVTWDEDTSNADNQVVAIVNGSQGTVPAGTTSASRYDHYSTARTIEAALGLSGITANDTYATPLNDAFVPVSAPAPTSTLTTGTPSVPHGSGVTFQYATPAGSTSSTNWIGIYPVGVTPGSQSSLAWQYAPNGSGSLTFAASSLPAPGSYAVWYLYNNAYSPLAGPLALTVG</sequence>
<dbReference type="Gene3D" id="2.60.120.260">
    <property type="entry name" value="Galactose-binding domain-like"/>
    <property type="match status" value="1"/>
</dbReference>
<name>A0ABP4G9C1_9ACTN</name>
<dbReference type="PANTHER" id="PTHR31956:SF8">
    <property type="entry name" value="ACID PHOSPHATASE PHOA (AFU_ORTHOLOGUE AFUA_1G03570)"/>
    <property type="match status" value="1"/>
</dbReference>
<accession>A0ABP4G9C1</accession>
<gene>
    <name evidence="4" type="ORF">GCM10009665_04970</name>
</gene>
<evidence type="ECO:0000256" key="2">
    <source>
        <dbReference type="ARBA" id="ARBA00023026"/>
    </source>
</evidence>
<dbReference type="InterPro" id="IPR017850">
    <property type="entry name" value="Alkaline_phosphatase_core_sf"/>
</dbReference>
<keyword evidence="1" id="KW-0378">Hydrolase</keyword>
<dbReference type="Gene3D" id="3.40.720.10">
    <property type="entry name" value="Alkaline Phosphatase, subunit A"/>
    <property type="match status" value="1"/>
</dbReference>
<evidence type="ECO:0000256" key="3">
    <source>
        <dbReference type="SAM" id="SignalP"/>
    </source>
</evidence>
<comment type="caution">
    <text evidence="4">The sequence shown here is derived from an EMBL/GenBank/DDBJ whole genome shotgun (WGS) entry which is preliminary data.</text>
</comment>
<dbReference type="PANTHER" id="PTHR31956">
    <property type="entry name" value="NON-SPECIFIC PHOSPHOLIPASE C4-RELATED"/>
    <property type="match status" value="1"/>
</dbReference>
<organism evidence="4 5">
    <name type="scientific">Kitasatospora nipponensis</name>
    <dbReference type="NCBI Taxonomy" id="258049"/>
    <lineage>
        <taxon>Bacteria</taxon>
        <taxon>Bacillati</taxon>
        <taxon>Actinomycetota</taxon>
        <taxon>Actinomycetes</taxon>
        <taxon>Kitasatosporales</taxon>
        <taxon>Streptomycetaceae</taxon>
        <taxon>Kitasatospora</taxon>
    </lineage>
</organism>
<protein>
    <recommendedName>
        <fullName evidence="6">Phosphoesterase family protein</fullName>
    </recommendedName>
</protein>
<evidence type="ECO:0000256" key="1">
    <source>
        <dbReference type="ARBA" id="ARBA00022801"/>
    </source>
</evidence>